<evidence type="ECO:0000313" key="2">
    <source>
        <dbReference type="Proteomes" id="UP000807469"/>
    </source>
</evidence>
<evidence type="ECO:0000313" key="1">
    <source>
        <dbReference type="EMBL" id="KAF9475252.1"/>
    </source>
</evidence>
<accession>A0A9P6CQN3</accession>
<reference evidence="1" key="1">
    <citation type="submission" date="2020-11" db="EMBL/GenBank/DDBJ databases">
        <authorList>
            <consortium name="DOE Joint Genome Institute"/>
            <person name="Ahrendt S."/>
            <person name="Riley R."/>
            <person name="Andreopoulos W."/>
            <person name="Labutti K."/>
            <person name="Pangilinan J."/>
            <person name="Ruiz-Duenas F.J."/>
            <person name="Barrasa J.M."/>
            <person name="Sanchez-Garcia M."/>
            <person name="Camarero S."/>
            <person name="Miyauchi S."/>
            <person name="Serrano A."/>
            <person name="Linde D."/>
            <person name="Babiker R."/>
            <person name="Drula E."/>
            <person name="Ayuso-Fernandez I."/>
            <person name="Pacheco R."/>
            <person name="Padilla G."/>
            <person name="Ferreira P."/>
            <person name="Barriuso J."/>
            <person name="Kellner H."/>
            <person name="Castanera R."/>
            <person name="Alfaro M."/>
            <person name="Ramirez L."/>
            <person name="Pisabarro A.G."/>
            <person name="Kuo A."/>
            <person name="Tritt A."/>
            <person name="Lipzen A."/>
            <person name="He G."/>
            <person name="Yan M."/>
            <person name="Ng V."/>
            <person name="Cullen D."/>
            <person name="Martin F."/>
            <person name="Rosso M.-N."/>
            <person name="Henrissat B."/>
            <person name="Hibbett D."/>
            <person name="Martinez A.T."/>
            <person name="Grigoriev I.V."/>
        </authorList>
    </citation>
    <scope>NUCLEOTIDE SEQUENCE</scope>
    <source>
        <strain evidence="1">CIRM-BRFM 674</strain>
    </source>
</reference>
<comment type="caution">
    <text evidence="1">The sequence shown here is derived from an EMBL/GenBank/DDBJ whole genome shotgun (WGS) entry which is preliminary data.</text>
</comment>
<protein>
    <submittedName>
        <fullName evidence="1">Uncharacterized protein</fullName>
    </submittedName>
</protein>
<gene>
    <name evidence="1" type="ORF">BDN70DRAFT_268280</name>
</gene>
<organism evidence="1 2">
    <name type="scientific">Pholiota conissans</name>
    <dbReference type="NCBI Taxonomy" id="109636"/>
    <lineage>
        <taxon>Eukaryota</taxon>
        <taxon>Fungi</taxon>
        <taxon>Dikarya</taxon>
        <taxon>Basidiomycota</taxon>
        <taxon>Agaricomycotina</taxon>
        <taxon>Agaricomycetes</taxon>
        <taxon>Agaricomycetidae</taxon>
        <taxon>Agaricales</taxon>
        <taxon>Agaricineae</taxon>
        <taxon>Strophariaceae</taxon>
        <taxon>Pholiota</taxon>
    </lineage>
</organism>
<name>A0A9P6CQN3_9AGAR</name>
<sequence>MCLGHPTAFGSIALTRYAAHFRLFRHIIGVSSIIPLCDLAGGDESLVSRPGFILGVRAACCQCRSRNVMPSCIAGIFEEWSNRNASPLLYR</sequence>
<dbReference type="AlphaFoldDB" id="A0A9P6CQN3"/>
<dbReference type="Proteomes" id="UP000807469">
    <property type="component" value="Unassembled WGS sequence"/>
</dbReference>
<dbReference type="EMBL" id="MU155340">
    <property type="protein sequence ID" value="KAF9475252.1"/>
    <property type="molecule type" value="Genomic_DNA"/>
</dbReference>
<proteinExistence type="predicted"/>
<keyword evidence="2" id="KW-1185">Reference proteome</keyword>